<sequence>MNEAERPSSEEPPSAEENASSKPAPLCTERLESLILRDDRIVETVAKLQVRIHERFPSSGLGRLCGHLHQVACQASERSTWIGRPILSIRLVGLLLTFMLLAILFGFGTMAIRLETHELSWLEFIQTFEPAVNGLVFVAIAIYFLLSLEKRIKRRRALAAVHELRSLAHIIDMHQLTKDPERILSNWQATDNSPKTSMTPFQLGRYLDYCSEMLSLIGKIAALYVERFDDGVSVAAVTEIEQLSTSLSRKIWQKIIILKQSQNEKAF</sequence>
<keyword evidence="2" id="KW-1133">Transmembrane helix</keyword>
<evidence type="ECO:0000256" key="2">
    <source>
        <dbReference type="SAM" id="Phobius"/>
    </source>
</evidence>
<keyword evidence="2" id="KW-0812">Transmembrane</keyword>
<dbReference type="RefSeq" id="WP_419194534.1">
    <property type="nucleotide sequence ID" value="NZ_SJPJ01000001.1"/>
</dbReference>
<comment type="caution">
    <text evidence="3">The sequence shown here is derived from an EMBL/GenBank/DDBJ whole genome shotgun (WGS) entry which is preliminary data.</text>
</comment>
<evidence type="ECO:0000313" key="4">
    <source>
        <dbReference type="Proteomes" id="UP000315010"/>
    </source>
</evidence>
<name>A0A5C5Z7L4_9BACT</name>
<dbReference type="EMBL" id="SJPJ01000001">
    <property type="protein sequence ID" value="TWT82493.1"/>
    <property type="molecule type" value="Genomic_DNA"/>
</dbReference>
<keyword evidence="2" id="KW-0472">Membrane</keyword>
<gene>
    <name evidence="3" type="ORF">CA13_39560</name>
</gene>
<proteinExistence type="predicted"/>
<feature type="transmembrane region" description="Helical" evidence="2">
    <location>
        <begin position="124"/>
        <end position="146"/>
    </location>
</feature>
<protein>
    <submittedName>
        <fullName evidence="3">Uncharacterized protein</fullName>
    </submittedName>
</protein>
<dbReference type="Proteomes" id="UP000315010">
    <property type="component" value="Unassembled WGS sequence"/>
</dbReference>
<evidence type="ECO:0000256" key="1">
    <source>
        <dbReference type="SAM" id="MobiDB-lite"/>
    </source>
</evidence>
<feature type="compositionally biased region" description="Low complexity" evidence="1">
    <location>
        <begin position="11"/>
        <end position="24"/>
    </location>
</feature>
<keyword evidence="4" id="KW-1185">Reference proteome</keyword>
<feature type="transmembrane region" description="Helical" evidence="2">
    <location>
        <begin position="91"/>
        <end position="112"/>
    </location>
</feature>
<accession>A0A5C5Z7L4</accession>
<reference evidence="3 4" key="1">
    <citation type="submission" date="2019-02" db="EMBL/GenBank/DDBJ databases">
        <title>Deep-cultivation of Planctomycetes and their phenomic and genomic characterization uncovers novel biology.</title>
        <authorList>
            <person name="Wiegand S."/>
            <person name="Jogler M."/>
            <person name="Boedeker C."/>
            <person name="Pinto D."/>
            <person name="Vollmers J."/>
            <person name="Rivas-Marin E."/>
            <person name="Kohn T."/>
            <person name="Peeters S.H."/>
            <person name="Heuer A."/>
            <person name="Rast P."/>
            <person name="Oberbeckmann S."/>
            <person name="Bunk B."/>
            <person name="Jeske O."/>
            <person name="Meyerdierks A."/>
            <person name="Storesund J.E."/>
            <person name="Kallscheuer N."/>
            <person name="Luecker S."/>
            <person name="Lage O.M."/>
            <person name="Pohl T."/>
            <person name="Merkel B.J."/>
            <person name="Hornburger P."/>
            <person name="Mueller R.-W."/>
            <person name="Bruemmer F."/>
            <person name="Labrenz M."/>
            <person name="Spormann A.M."/>
            <person name="Op Den Camp H."/>
            <person name="Overmann J."/>
            <person name="Amann R."/>
            <person name="Jetten M.S.M."/>
            <person name="Mascher T."/>
            <person name="Medema M.H."/>
            <person name="Devos D.P."/>
            <person name="Kaster A.-K."/>
            <person name="Ovreas L."/>
            <person name="Rohde M."/>
            <person name="Galperin M.Y."/>
            <person name="Jogler C."/>
        </authorList>
    </citation>
    <scope>NUCLEOTIDE SEQUENCE [LARGE SCALE GENOMIC DNA]</scope>
    <source>
        <strain evidence="3 4">CA13</strain>
    </source>
</reference>
<evidence type="ECO:0000313" key="3">
    <source>
        <dbReference type="EMBL" id="TWT82493.1"/>
    </source>
</evidence>
<dbReference type="AlphaFoldDB" id="A0A5C5Z7L4"/>
<organism evidence="3 4">
    <name type="scientific">Novipirellula herctigrandis</name>
    <dbReference type="NCBI Taxonomy" id="2527986"/>
    <lineage>
        <taxon>Bacteria</taxon>
        <taxon>Pseudomonadati</taxon>
        <taxon>Planctomycetota</taxon>
        <taxon>Planctomycetia</taxon>
        <taxon>Pirellulales</taxon>
        <taxon>Pirellulaceae</taxon>
        <taxon>Novipirellula</taxon>
    </lineage>
</organism>
<feature type="region of interest" description="Disordered" evidence="1">
    <location>
        <begin position="1"/>
        <end position="24"/>
    </location>
</feature>